<proteinExistence type="inferred from homology"/>
<evidence type="ECO:0000256" key="2">
    <source>
        <dbReference type="ARBA" id="ARBA00022527"/>
    </source>
</evidence>
<keyword evidence="2" id="KW-0723">Serine/threonine-protein kinase</keyword>
<evidence type="ECO:0000259" key="11">
    <source>
        <dbReference type="PROSITE" id="PS50011"/>
    </source>
</evidence>
<dbReference type="GO" id="GO:0005524">
    <property type="term" value="F:ATP binding"/>
    <property type="evidence" value="ECO:0007669"/>
    <property type="project" value="UniProtKB-UniRule"/>
</dbReference>
<dbReference type="PROSITE" id="PS50011">
    <property type="entry name" value="PROTEIN_KINASE_DOM"/>
    <property type="match status" value="1"/>
</dbReference>
<evidence type="ECO:0000313" key="14">
    <source>
        <dbReference type="Proteomes" id="UP000179807"/>
    </source>
</evidence>
<feature type="domain" description="AGC-kinase C-terminal" evidence="12">
    <location>
        <begin position="362"/>
        <end position="436"/>
    </location>
</feature>
<dbReference type="AlphaFoldDB" id="A0A1J4JVL4"/>
<comment type="similarity">
    <text evidence="1">Belongs to the protein kinase superfamily. AGC Ser/Thr protein kinase family. RAC subfamily.</text>
</comment>
<dbReference type="SUPFAM" id="SSF56112">
    <property type="entry name" value="Protein kinase-like (PK-like)"/>
    <property type="match status" value="1"/>
</dbReference>
<dbReference type="SMART" id="SM00233">
    <property type="entry name" value="PH"/>
    <property type="match status" value="1"/>
</dbReference>
<dbReference type="FunFam" id="1.10.510.10:FF:000008">
    <property type="entry name" value="Non-specific serine/threonine protein kinase"/>
    <property type="match status" value="1"/>
</dbReference>
<evidence type="ECO:0000256" key="9">
    <source>
        <dbReference type="SAM" id="MobiDB-lite"/>
    </source>
</evidence>
<evidence type="ECO:0000256" key="6">
    <source>
        <dbReference type="ARBA" id="ARBA00022777"/>
    </source>
</evidence>
<reference evidence="13" key="1">
    <citation type="submission" date="2016-10" db="EMBL/GenBank/DDBJ databases">
        <authorList>
            <person name="Benchimol M."/>
            <person name="Almeida L.G."/>
            <person name="Vasconcelos A.T."/>
            <person name="Perreira-Neves A."/>
            <person name="Rosa I.A."/>
            <person name="Tasca T."/>
            <person name="Bogo M.R."/>
            <person name="de Souza W."/>
        </authorList>
    </citation>
    <scope>NUCLEOTIDE SEQUENCE [LARGE SCALE GENOMIC DNA]</scope>
    <source>
        <strain evidence="13">K</strain>
    </source>
</reference>
<dbReference type="InterPro" id="IPR045270">
    <property type="entry name" value="STKc_AGC"/>
</dbReference>
<dbReference type="GO" id="GO:0004674">
    <property type="term" value="F:protein serine/threonine kinase activity"/>
    <property type="evidence" value="ECO:0007669"/>
    <property type="project" value="UniProtKB-KW"/>
</dbReference>
<dbReference type="Proteomes" id="UP000179807">
    <property type="component" value="Unassembled WGS sequence"/>
</dbReference>
<dbReference type="PROSITE" id="PS51285">
    <property type="entry name" value="AGC_KINASE_CTER"/>
    <property type="match status" value="1"/>
</dbReference>
<feature type="compositionally biased region" description="Polar residues" evidence="9">
    <location>
        <begin position="480"/>
        <end position="489"/>
    </location>
</feature>
<sequence length="525" mass="60030">MSAISEYILKGQLSKKGFLGFFSKRYVVLNGKTLTVYKDDTCKKIDISFEITPNTKINVFERESKSRFQIFYGNNDSIIFEAETTDMMMRWVLAIRGCTYTAPKISIDDFQIISVIGRGFYGKVMLCENKKTKEKVAIKSIHKTRFIQSNKVHTIISERNILLQSHHPFIVSLKFAFQTPSKFYLGLEYAPGGELFHLMKNQTKIPLFDIKIYIAEISLALDYLHKKGIIYRDLKPENILLDAEGHIKLTDFGLAKDLSQTGETATFGGTSEYMSPEIVKHESYEFSIDWWAVGVLMYELLFGRTPFYHENRARLLRNILEKPLLFPENTSADSKEIIQKLLQKDPKQRGNFESIKTSNFFKEIDFDQLLEKKINPSFIPIGKDEASEKISEQLRNFSEEFTQEQPVNSYVMPAIGSVSQIPGFSYTNVGDNLPETDDLAMENNDSKNTQLEVSQGETHETENTHSFDTKLPTEDDKGQSTDSNENPENSETKKEALPDLENPEEEKEPTAGVNEDADQIKVECF</sequence>
<feature type="domain" description="PH" evidence="10">
    <location>
        <begin position="6"/>
        <end position="100"/>
    </location>
</feature>
<dbReference type="Gene3D" id="3.30.200.20">
    <property type="entry name" value="Phosphorylase Kinase, domain 1"/>
    <property type="match status" value="1"/>
</dbReference>
<dbReference type="InterPro" id="IPR011993">
    <property type="entry name" value="PH-like_dom_sf"/>
</dbReference>
<dbReference type="CDD" id="cd05123">
    <property type="entry name" value="STKc_AGC"/>
    <property type="match status" value="1"/>
</dbReference>
<dbReference type="PANTHER" id="PTHR24351">
    <property type="entry name" value="RIBOSOMAL PROTEIN S6 KINASE"/>
    <property type="match status" value="1"/>
</dbReference>
<dbReference type="InterPro" id="IPR011009">
    <property type="entry name" value="Kinase-like_dom_sf"/>
</dbReference>
<dbReference type="PROSITE" id="PS00108">
    <property type="entry name" value="PROTEIN_KINASE_ST"/>
    <property type="match status" value="1"/>
</dbReference>
<dbReference type="InterPro" id="IPR008271">
    <property type="entry name" value="Ser/Thr_kinase_AS"/>
</dbReference>
<dbReference type="FunFam" id="2.30.29.30:FF:000350">
    <property type="entry name" value="AGC family protein kinase"/>
    <property type="match status" value="1"/>
</dbReference>
<keyword evidence="6 13" id="KW-0418">Kinase</keyword>
<comment type="caution">
    <text evidence="13">The sequence shown here is derived from an EMBL/GenBank/DDBJ whole genome shotgun (WGS) entry which is preliminary data.</text>
</comment>
<accession>A0A1J4JVL4</accession>
<evidence type="ECO:0000256" key="1">
    <source>
        <dbReference type="ARBA" id="ARBA00006935"/>
    </source>
</evidence>
<feature type="compositionally biased region" description="Basic and acidic residues" evidence="9">
    <location>
        <begin position="457"/>
        <end position="479"/>
    </location>
</feature>
<evidence type="ECO:0000259" key="12">
    <source>
        <dbReference type="PROSITE" id="PS51285"/>
    </source>
</evidence>
<keyword evidence="5 8" id="KW-0547">Nucleotide-binding</keyword>
<organism evidence="13 14">
    <name type="scientific">Tritrichomonas foetus</name>
    <dbReference type="NCBI Taxonomy" id="1144522"/>
    <lineage>
        <taxon>Eukaryota</taxon>
        <taxon>Metamonada</taxon>
        <taxon>Parabasalia</taxon>
        <taxon>Tritrichomonadida</taxon>
        <taxon>Tritrichomonadidae</taxon>
        <taxon>Tritrichomonas</taxon>
    </lineage>
</organism>
<gene>
    <name evidence="13" type="ORF">TRFO_07452</name>
</gene>
<evidence type="ECO:0000313" key="13">
    <source>
        <dbReference type="EMBL" id="OHT01574.1"/>
    </source>
</evidence>
<dbReference type="InterPro" id="IPR001849">
    <property type="entry name" value="PH_domain"/>
</dbReference>
<dbReference type="OrthoDB" id="354826at2759"/>
<dbReference type="Pfam" id="PF00169">
    <property type="entry name" value="PH"/>
    <property type="match status" value="1"/>
</dbReference>
<dbReference type="FunFam" id="3.30.200.20:FF:000628">
    <property type="entry name" value="AGC family protein kinase"/>
    <property type="match status" value="1"/>
</dbReference>
<dbReference type="GeneID" id="94828394"/>
<protein>
    <submittedName>
        <fullName evidence="13">AGC family protein kinase</fullName>
    </submittedName>
</protein>
<dbReference type="EMBL" id="MLAK01000904">
    <property type="protein sequence ID" value="OHT01574.1"/>
    <property type="molecule type" value="Genomic_DNA"/>
</dbReference>
<feature type="domain" description="Protein kinase" evidence="11">
    <location>
        <begin position="110"/>
        <end position="361"/>
    </location>
</feature>
<dbReference type="InterPro" id="IPR000719">
    <property type="entry name" value="Prot_kinase_dom"/>
</dbReference>
<dbReference type="SMART" id="SM00220">
    <property type="entry name" value="S_TKc"/>
    <property type="match status" value="1"/>
</dbReference>
<dbReference type="Gene3D" id="2.30.29.30">
    <property type="entry name" value="Pleckstrin-homology domain (PH domain)/Phosphotyrosine-binding domain (PTB)"/>
    <property type="match status" value="1"/>
</dbReference>
<dbReference type="SUPFAM" id="SSF50729">
    <property type="entry name" value="PH domain-like"/>
    <property type="match status" value="1"/>
</dbReference>
<dbReference type="InterPro" id="IPR017441">
    <property type="entry name" value="Protein_kinase_ATP_BS"/>
</dbReference>
<dbReference type="Pfam" id="PF00069">
    <property type="entry name" value="Pkinase"/>
    <property type="match status" value="1"/>
</dbReference>
<dbReference type="VEuPathDB" id="TrichDB:TRFO_07452"/>
<evidence type="ECO:0000256" key="8">
    <source>
        <dbReference type="PROSITE-ProRule" id="PRU10141"/>
    </source>
</evidence>
<keyword evidence="3" id="KW-0597">Phosphoprotein</keyword>
<evidence type="ECO:0000256" key="4">
    <source>
        <dbReference type="ARBA" id="ARBA00022679"/>
    </source>
</evidence>
<feature type="region of interest" description="Disordered" evidence="9">
    <location>
        <begin position="448"/>
        <end position="525"/>
    </location>
</feature>
<feature type="binding site" evidence="8">
    <location>
        <position position="139"/>
    </location>
    <ligand>
        <name>ATP</name>
        <dbReference type="ChEBI" id="CHEBI:30616"/>
    </ligand>
</feature>
<dbReference type="InterPro" id="IPR000961">
    <property type="entry name" value="AGC-kinase_C"/>
</dbReference>
<dbReference type="Gene3D" id="1.10.510.10">
    <property type="entry name" value="Transferase(Phosphotransferase) domain 1"/>
    <property type="match status" value="1"/>
</dbReference>
<dbReference type="PROSITE" id="PS50003">
    <property type="entry name" value="PH_DOMAIN"/>
    <property type="match status" value="1"/>
</dbReference>
<evidence type="ECO:0000256" key="3">
    <source>
        <dbReference type="ARBA" id="ARBA00022553"/>
    </source>
</evidence>
<evidence type="ECO:0000259" key="10">
    <source>
        <dbReference type="PROSITE" id="PS50003"/>
    </source>
</evidence>
<keyword evidence="14" id="KW-1185">Reference proteome</keyword>
<dbReference type="RefSeq" id="XP_068354710.1">
    <property type="nucleotide sequence ID" value="XM_068493690.1"/>
</dbReference>
<evidence type="ECO:0000256" key="5">
    <source>
        <dbReference type="ARBA" id="ARBA00022741"/>
    </source>
</evidence>
<dbReference type="CDD" id="cd00821">
    <property type="entry name" value="PH"/>
    <property type="match status" value="1"/>
</dbReference>
<keyword evidence="7 8" id="KW-0067">ATP-binding</keyword>
<name>A0A1J4JVL4_9EUKA</name>
<dbReference type="PROSITE" id="PS00107">
    <property type="entry name" value="PROTEIN_KINASE_ATP"/>
    <property type="match status" value="1"/>
</dbReference>
<keyword evidence="4" id="KW-0808">Transferase</keyword>
<evidence type="ECO:0000256" key="7">
    <source>
        <dbReference type="ARBA" id="ARBA00022840"/>
    </source>
</evidence>
<dbReference type="SMART" id="SM00133">
    <property type="entry name" value="S_TK_X"/>
    <property type="match status" value="1"/>
</dbReference>